<reference evidence="2" key="1">
    <citation type="submission" date="2016-10" db="EMBL/GenBank/DDBJ databases">
        <authorList>
            <person name="Varghese N."/>
            <person name="Submissions S."/>
        </authorList>
    </citation>
    <scope>NUCLEOTIDE SEQUENCE [LARGE SCALE GENOMIC DNA]</scope>
    <source>
        <strain evidence="2">Gh-48</strain>
    </source>
</reference>
<gene>
    <name evidence="1" type="ORF">SAMN05192574_110163</name>
</gene>
<proteinExistence type="predicted"/>
<dbReference type="RefSeq" id="WP_091217535.1">
    <property type="nucleotide sequence ID" value="NZ_FOCL01000010.1"/>
</dbReference>
<evidence type="ECO:0000313" key="2">
    <source>
        <dbReference type="Proteomes" id="UP000198942"/>
    </source>
</evidence>
<keyword evidence="2" id="KW-1185">Reference proteome</keyword>
<dbReference type="AlphaFoldDB" id="A0A1H8RI08"/>
<organism evidence="1 2">
    <name type="scientific">Mucilaginibacter gossypiicola</name>
    <dbReference type="NCBI Taxonomy" id="551995"/>
    <lineage>
        <taxon>Bacteria</taxon>
        <taxon>Pseudomonadati</taxon>
        <taxon>Bacteroidota</taxon>
        <taxon>Sphingobacteriia</taxon>
        <taxon>Sphingobacteriales</taxon>
        <taxon>Sphingobacteriaceae</taxon>
        <taxon>Mucilaginibacter</taxon>
    </lineage>
</organism>
<dbReference type="OrthoDB" id="663842at2"/>
<sequence>MFRKIFFIANIWALVFVVQSVKAEEPNLKVLRKQMVIAIDKSQLTDSLYNSLDHIKEKSGIVNGFVGALLALKAKHAWNPYSKIKYLNRSEKVFKQAVMADPHNIEIRFMRFSIEHNVPAILGFNKDLAADSEDIIAQLDKKNYGSADKELTIAIIKFLIHSKRCTPAQNQILNKHLTELT</sequence>
<name>A0A1H8RI08_9SPHI</name>
<accession>A0A1H8RI08</accession>
<dbReference type="Proteomes" id="UP000198942">
    <property type="component" value="Unassembled WGS sequence"/>
</dbReference>
<evidence type="ECO:0000313" key="1">
    <source>
        <dbReference type="EMBL" id="SEO65952.1"/>
    </source>
</evidence>
<dbReference type="EMBL" id="FOCL01000010">
    <property type="protein sequence ID" value="SEO65952.1"/>
    <property type="molecule type" value="Genomic_DNA"/>
</dbReference>
<protein>
    <submittedName>
        <fullName evidence="1">Uncharacterized protein</fullName>
    </submittedName>
</protein>
<dbReference type="STRING" id="551995.SAMN05192574_110163"/>